<organism evidence="1 2">
    <name type="scientific">Lacisediminihabitans changchengi</name>
    <dbReference type="NCBI Taxonomy" id="2787634"/>
    <lineage>
        <taxon>Bacteria</taxon>
        <taxon>Bacillati</taxon>
        <taxon>Actinomycetota</taxon>
        <taxon>Actinomycetes</taxon>
        <taxon>Micrococcales</taxon>
        <taxon>Microbacteriaceae</taxon>
        <taxon>Lacisediminihabitans</taxon>
    </lineage>
</organism>
<dbReference type="AlphaFoldDB" id="A0A934SKQ5"/>
<evidence type="ECO:0000313" key="2">
    <source>
        <dbReference type="Proteomes" id="UP000636458"/>
    </source>
</evidence>
<comment type="caution">
    <text evidence="1">The sequence shown here is derived from an EMBL/GenBank/DDBJ whole genome shotgun (WGS) entry which is preliminary data.</text>
</comment>
<dbReference type="Proteomes" id="UP000636458">
    <property type="component" value="Unassembled WGS sequence"/>
</dbReference>
<evidence type="ECO:0000313" key="1">
    <source>
        <dbReference type="EMBL" id="MBK4347154.1"/>
    </source>
</evidence>
<keyword evidence="2" id="KW-1185">Reference proteome</keyword>
<accession>A0A934SKQ5</accession>
<name>A0A934SKQ5_9MICO</name>
<proteinExistence type="predicted"/>
<reference evidence="1" key="1">
    <citation type="submission" date="2021-01" db="EMBL/GenBank/DDBJ databases">
        <title>Lacisediminihabitans sp. nov. strain G11-30, isolated from Antarctic Soil.</title>
        <authorList>
            <person name="Li J."/>
        </authorList>
    </citation>
    <scope>NUCLEOTIDE SEQUENCE</scope>
    <source>
        <strain evidence="1">G11-30</strain>
    </source>
</reference>
<gene>
    <name evidence="1" type="ORF">IV501_05865</name>
</gene>
<sequence>MSKKIDAALKDLIKALEKHAEAVGGSRISLKKSERASARVQETATTYAQVVYEKSGLESPLSLVSLNGLDAATLSSLAAERDKLSSKKKK</sequence>
<dbReference type="EMBL" id="JAEPES010000002">
    <property type="protein sequence ID" value="MBK4347154.1"/>
    <property type="molecule type" value="Genomic_DNA"/>
</dbReference>
<dbReference type="RefSeq" id="WP_200555525.1">
    <property type="nucleotide sequence ID" value="NZ_JAEPES010000002.1"/>
</dbReference>
<protein>
    <submittedName>
        <fullName evidence="1">Uncharacterized protein</fullName>
    </submittedName>
</protein>